<evidence type="ECO:0000313" key="1">
    <source>
        <dbReference type="EMBL" id="QHV46300.1"/>
    </source>
</evidence>
<evidence type="ECO:0000313" key="2">
    <source>
        <dbReference type="Proteomes" id="UP000464780"/>
    </source>
</evidence>
<dbReference type="EMBL" id="CP028009">
    <property type="protein sequence ID" value="QHV46300.1"/>
    <property type="molecule type" value="Genomic_DNA"/>
</dbReference>
<dbReference type="AlphaFoldDB" id="A0AB73UQB5"/>
<name>A0AB73UQB5_BACCE</name>
<dbReference type="Proteomes" id="UP000464780">
    <property type="component" value="Chromosome"/>
</dbReference>
<accession>A0AB73UQB5</accession>
<protein>
    <submittedName>
        <fullName evidence="1">Uncharacterized protein</fullName>
    </submittedName>
</protein>
<proteinExistence type="predicted"/>
<organism evidence="1 2">
    <name type="scientific">Bacillus cereus</name>
    <dbReference type="NCBI Taxonomy" id="1396"/>
    <lineage>
        <taxon>Bacteria</taxon>
        <taxon>Bacillati</taxon>
        <taxon>Bacillota</taxon>
        <taxon>Bacilli</taxon>
        <taxon>Bacillales</taxon>
        <taxon>Bacillaceae</taxon>
        <taxon>Bacillus</taxon>
        <taxon>Bacillus cereus group</taxon>
    </lineage>
</organism>
<dbReference type="RefSeq" id="WP_162280658.1">
    <property type="nucleotide sequence ID" value="NZ_CP028009.1"/>
</dbReference>
<reference evidence="1 2" key="1">
    <citation type="submission" date="2018-03" db="EMBL/GenBank/DDBJ databases">
        <title>The complete genome of bacterial strain SGAir0260.</title>
        <authorList>
            <person name="Schuster S.C."/>
        </authorList>
    </citation>
    <scope>NUCLEOTIDE SEQUENCE [LARGE SCALE GENOMIC DNA]</scope>
    <source>
        <strain evidence="1 2">SGAir0260</strain>
    </source>
</reference>
<gene>
    <name evidence="1" type="ORF">C1N66_25480</name>
</gene>
<sequence>MGCDIHAYVEVKRYPYQDEKRENGVWINADKWTVNQEQVLHPEDDQRHMIIDYDDHIYKGRNYYLFAILANVRNGKGFTPISEPKGLPVDVSPEVKKISDYWDRDGHSHSYLTLKELLSFNWDEEIEAAEFYGSEERAREMLGEKITRIIPELLGITVYYNTTIRGTMSGFMETIDKLKGFLKNHDHPYWKTTEEDIRLVFWFDN</sequence>